<dbReference type="AlphaFoldDB" id="A0AAV0G936"/>
<gene>
    <name evidence="2" type="ORF">CEPIT_LOCUS40884</name>
</gene>
<comment type="caution">
    <text evidence="2">The sequence shown here is derived from an EMBL/GenBank/DDBJ whole genome shotgun (WGS) entry which is preliminary data.</text>
</comment>
<name>A0AAV0G936_9ASTE</name>
<evidence type="ECO:0000256" key="1">
    <source>
        <dbReference type="SAM" id="MobiDB-lite"/>
    </source>
</evidence>
<sequence>MEKVKRQGGEMEDDDGGTVKRRKTETVRDGVIEDAYDGGDMMEWLTLDDDAMLELSKLLDPEEPPESFKVRFSDDPYLYSPPVISRSTAYVTINGNEESCGSSFSDLDSSVMASVDIGGSGGVVGGWAKEFGCAWGSDAFGARGWLADADVSETERLVVKDMEDRDGSWLWVNDADQSNDDSVLANFLGEM</sequence>
<dbReference type="PANTHER" id="PTHR37265:SF5">
    <property type="entry name" value="OS01G0195300 PROTEIN"/>
    <property type="match status" value="1"/>
</dbReference>
<organism evidence="2 3">
    <name type="scientific">Cuscuta epithymum</name>
    <dbReference type="NCBI Taxonomy" id="186058"/>
    <lineage>
        <taxon>Eukaryota</taxon>
        <taxon>Viridiplantae</taxon>
        <taxon>Streptophyta</taxon>
        <taxon>Embryophyta</taxon>
        <taxon>Tracheophyta</taxon>
        <taxon>Spermatophyta</taxon>
        <taxon>Magnoliopsida</taxon>
        <taxon>eudicotyledons</taxon>
        <taxon>Gunneridae</taxon>
        <taxon>Pentapetalae</taxon>
        <taxon>asterids</taxon>
        <taxon>lamiids</taxon>
        <taxon>Solanales</taxon>
        <taxon>Convolvulaceae</taxon>
        <taxon>Cuscuteae</taxon>
        <taxon>Cuscuta</taxon>
        <taxon>Cuscuta subgen. Cuscuta</taxon>
    </lineage>
</organism>
<dbReference type="Proteomes" id="UP001152523">
    <property type="component" value="Unassembled WGS sequence"/>
</dbReference>
<dbReference type="PANTHER" id="PTHR37265">
    <property type="entry name" value="OS01G0195300 PROTEIN"/>
    <property type="match status" value="1"/>
</dbReference>
<evidence type="ECO:0000313" key="2">
    <source>
        <dbReference type="EMBL" id="CAH9143719.1"/>
    </source>
</evidence>
<evidence type="ECO:0000313" key="3">
    <source>
        <dbReference type="Proteomes" id="UP001152523"/>
    </source>
</evidence>
<reference evidence="2" key="1">
    <citation type="submission" date="2022-07" db="EMBL/GenBank/DDBJ databases">
        <authorList>
            <person name="Macas J."/>
            <person name="Novak P."/>
            <person name="Neumann P."/>
        </authorList>
    </citation>
    <scope>NUCLEOTIDE SEQUENCE</scope>
</reference>
<dbReference type="EMBL" id="CAMAPF010001056">
    <property type="protein sequence ID" value="CAH9143719.1"/>
    <property type="molecule type" value="Genomic_DNA"/>
</dbReference>
<proteinExistence type="predicted"/>
<feature type="region of interest" description="Disordered" evidence="1">
    <location>
        <begin position="1"/>
        <end position="25"/>
    </location>
</feature>
<protein>
    <submittedName>
        <fullName evidence="2">Uncharacterized protein</fullName>
    </submittedName>
</protein>
<keyword evidence="3" id="KW-1185">Reference proteome</keyword>
<accession>A0AAV0G936</accession>